<proteinExistence type="predicted"/>
<dbReference type="EMBL" id="VUJU01009575">
    <property type="protein sequence ID" value="KAF0719300.1"/>
    <property type="molecule type" value="Genomic_DNA"/>
</dbReference>
<organism evidence="1 2">
    <name type="scientific">Aphis craccivora</name>
    <name type="common">Cowpea aphid</name>
    <dbReference type="NCBI Taxonomy" id="307492"/>
    <lineage>
        <taxon>Eukaryota</taxon>
        <taxon>Metazoa</taxon>
        <taxon>Ecdysozoa</taxon>
        <taxon>Arthropoda</taxon>
        <taxon>Hexapoda</taxon>
        <taxon>Insecta</taxon>
        <taxon>Pterygota</taxon>
        <taxon>Neoptera</taxon>
        <taxon>Paraneoptera</taxon>
        <taxon>Hemiptera</taxon>
        <taxon>Sternorrhyncha</taxon>
        <taxon>Aphidomorpha</taxon>
        <taxon>Aphidoidea</taxon>
        <taxon>Aphididae</taxon>
        <taxon>Aphidini</taxon>
        <taxon>Aphis</taxon>
        <taxon>Aphis</taxon>
    </lineage>
</organism>
<reference evidence="1 2" key="1">
    <citation type="submission" date="2019-08" db="EMBL/GenBank/DDBJ databases">
        <title>Whole genome of Aphis craccivora.</title>
        <authorList>
            <person name="Voronova N.V."/>
            <person name="Shulinski R.S."/>
            <person name="Bandarenka Y.V."/>
            <person name="Zhorov D.G."/>
            <person name="Warner D."/>
        </authorList>
    </citation>
    <scope>NUCLEOTIDE SEQUENCE [LARGE SCALE GENOMIC DNA]</scope>
    <source>
        <strain evidence="1">180601</strain>
        <tissue evidence="1">Whole Body</tissue>
    </source>
</reference>
<dbReference type="AlphaFoldDB" id="A0A6G0W1L2"/>
<dbReference type="OrthoDB" id="6618927at2759"/>
<name>A0A6G0W1L2_APHCR</name>
<keyword evidence="2" id="KW-1185">Reference proteome</keyword>
<sequence>MHMARNKKLKISEYWSTDPLLYFHIFRKIPNNCLFKIKMVLQDITNNFRSAMVPLQNLFIDENLVLWKETDCNGRGMLQFKTKLQPVQTESKRTRNMLAIKLLDQRDVHMLTTIHKNE</sequence>
<protein>
    <submittedName>
        <fullName evidence="1">PiggyBac transposable element-derived protein 4-like</fullName>
    </submittedName>
</protein>
<dbReference type="Proteomes" id="UP000478052">
    <property type="component" value="Unassembled WGS sequence"/>
</dbReference>
<gene>
    <name evidence="1" type="ORF">FWK35_00025839</name>
</gene>
<comment type="caution">
    <text evidence="1">The sequence shown here is derived from an EMBL/GenBank/DDBJ whole genome shotgun (WGS) entry which is preliminary data.</text>
</comment>
<evidence type="ECO:0000313" key="2">
    <source>
        <dbReference type="Proteomes" id="UP000478052"/>
    </source>
</evidence>
<accession>A0A6G0W1L2</accession>
<evidence type="ECO:0000313" key="1">
    <source>
        <dbReference type="EMBL" id="KAF0719300.1"/>
    </source>
</evidence>